<dbReference type="SUPFAM" id="SSF102114">
    <property type="entry name" value="Radical SAM enzymes"/>
    <property type="match status" value="1"/>
</dbReference>
<protein>
    <submittedName>
        <fullName evidence="1">Radical SAM family RiPP maturation amino acid epimerase</fullName>
    </submittedName>
</protein>
<gene>
    <name evidence="1" type="ORF">SAMN02746098_00384</name>
</gene>
<dbReference type="RefSeq" id="WP_073027421.1">
    <property type="nucleotide sequence ID" value="NZ_FQXJ01000003.1"/>
</dbReference>
<evidence type="ECO:0000313" key="2">
    <source>
        <dbReference type="Proteomes" id="UP000183954"/>
    </source>
</evidence>
<dbReference type="InterPro" id="IPR058240">
    <property type="entry name" value="rSAM_sf"/>
</dbReference>
<dbReference type="SFLD" id="SFLDS00029">
    <property type="entry name" value="Radical_SAM"/>
    <property type="match status" value="1"/>
</dbReference>
<evidence type="ECO:0000313" key="1">
    <source>
        <dbReference type="EMBL" id="SHH18346.1"/>
    </source>
</evidence>
<organism evidence="1 2">
    <name type="scientific">Desulfosporosinus lacus DSM 15449</name>
    <dbReference type="NCBI Taxonomy" id="1121420"/>
    <lineage>
        <taxon>Bacteria</taxon>
        <taxon>Bacillati</taxon>
        <taxon>Bacillota</taxon>
        <taxon>Clostridia</taxon>
        <taxon>Eubacteriales</taxon>
        <taxon>Desulfitobacteriaceae</taxon>
        <taxon>Desulfosporosinus</taxon>
    </lineage>
</organism>
<dbReference type="AlphaFoldDB" id="A0A1M5QWT1"/>
<proteinExistence type="predicted"/>
<dbReference type="GO" id="GO:0003824">
    <property type="term" value="F:catalytic activity"/>
    <property type="evidence" value="ECO:0007669"/>
    <property type="project" value="InterPro"/>
</dbReference>
<sequence length="478" mass="54135">MDELHLCGDFNNQTNIDEKRLIPHIKRFMECAVGDPEFYEAIHENAAGCAPLLQSKGIFGVDPVQAAALVPDMLLLKEVPVAELEGKPQALLWRRYTDAIDQYRITWRQCYEKTPSNLFNTWRQRQINRCHSQLSEETNKAIIHTTIAFELSKGCSMGCPFCGVAAEPLQEVFMYTKENARLWQDVLNAAVEHLGTTVGSGVCYWATEPSDNPDYFRFVADFGKTTGVYPHTTIAAPMRNLEWTREMLRFRREHIMARDSFSILSTNTLHRIHETFSAEELALTVLAMQHSASSVSLRAQSGRNRKAASDNPQLESAQDHTIACLTGYLVNMVDRSVRLISPCPPSNCWPLGYQVYAEGNFSCAAELDDFIRETMDKCMPEQVASDDILAFRRDLEFIPLPEEGFQLLSKYQLHKMTGSPHLSQLGQLISHRNLTFWQVIEELVVQHKDALAIMASIQKLFDQGLLDDGLSEEGLARR</sequence>
<dbReference type="EMBL" id="FQXJ01000003">
    <property type="protein sequence ID" value="SHH18346.1"/>
    <property type="molecule type" value="Genomic_DNA"/>
</dbReference>
<dbReference type="GO" id="GO:0051536">
    <property type="term" value="F:iron-sulfur cluster binding"/>
    <property type="evidence" value="ECO:0007669"/>
    <property type="project" value="InterPro"/>
</dbReference>
<dbReference type="OrthoDB" id="8251299at2"/>
<dbReference type="STRING" id="1121420.SAMN02746098_00384"/>
<dbReference type="Proteomes" id="UP000183954">
    <property type="component" value="Unassembled WGS sequence"/>
</dbReference>
<dbReference type="NCBIfam" id="TIGR04517">
    <property type="entry name" value="rSAM_PoyD"/>
    <property type="match status" value="1"/>
</dbReference>
<keyword evidence="2" id="KW-1185">Reference proteome</keyword>
<dbReference type="InterPro" id="IPR030950">
    <property type="entry name" value="rSAM_PoyD"/>
</dbReference>
<accession>A0A1M5QWT1</accession>
<reference evidence="2" key="1">
    <citation type="submission" date="2016-11" db="EMBL/GenBank/DDBJ databases">
        <authorList>
            <person name="Varghese N."/>
            <person name="Submissions S."/>
        </authorList>
    </citation>
    <scope>NUCLEOTIDE SEQUENCE [LARGE SCALE GENOMIC DNA]</scope>
    <source>
        <strain evidence="2">DSM 15449</strain>
    </source>
</reference>
<dbReference type="InterPro" id="IPR007197">
    <property type="entry name" value="rSAM"/>
</dbReference>
<name>A0A1M5QWT1_9FIRM</name>